<keyword evidence="1" id="KW-0812">Transmembrane</keyword>
<evidence type="ECO:0000313" key="2">
    <source>
        <dbReference type="EMBL" id="OHS95018.1"/>
    </source>
</evidence>
<evidence type="ECO:0000313" key="3">
    <source>
        <dbReference type="Proteomes" id="UP000179807"/>
    </source>
</evidence>
<sequence length="226" mass="25964">MKVSSSTGFTSNSFNSGSFSRRYKGLIKEKPLKTYRNLLFRLFDYIAVVAPQMRGLQNFISVWRIIELIGPSLCVGYTTFWGPGSNMLKTMDIVSILFHIFPGEDLRKRVAPFFLIGEGCFFLLLILFVFFAAQYYEKHAQLPSYIPTAIFFIFSTFGYILPPIGMNFIGELVGYMIHDGSEATALRIFGIIFALFFIFHLCGYLHIGLFSYNQFSIRFTYDNYSN</sequence>
<dbReference type="GeneID" id="94830330"/>
<dbReference type="AlphaFoldDB" id="A0A1J4J720"/>
<accession>A0A1J4J720</accession>
<protein>
    <recommendedName>
        <fullName evidence="4">Transmembrane protein</fullName>
    </recommendedName>
</protein>
<gene>
    <name evidence="2" type="ORF">TRFO_10723</name>
</gene>
<evidence type="ECO:0000256" key="1">
    <source>
        <dbReference type="SAM" id="Phobius"/>
    </source>
</evidence>
<keyword evidence="1" id="KW-0472">Membrane</keyword>
<feature type="transmembrane region" description="Helical" evidence="1">
    <location>
        <begin position="62"/>
        <end position="82"/>
    </location>
</feature>
<organism evidence="2 3">
    <name type="scientific">Tritrichomonas foetus</name>
    <dbReference type="NCBI Taxonomy" id="1144522"/>
    <lineage>
        <taxon>Eukaryota</taxon>
        <taxon>Metamonada</taxon>
        <taxon>Parabasalia</taxon>
        <taxon>Tritrichomonadida</taxon>
        <taxon>Tritrichomonadidae</taxon>
        <taxon>Tritrichomonas</taxon>
    </lineage>
</organism>
<dbReference type="EMBL" id="MLAK01001271">
    <property type="protein sequence ID" value="OHS95018.1"/>
    <property type="molecule type" value="Genomic_DNA"/>
</dbReference>
<feature type="transmembrane region" description="Helical" evidence="1">
    <location>
        <begin position="185"/>
        <end position="210"/>
    </location>
</feature>
<name>A0A1J4J720_9EUKA</name>
<dbReference type="VEuPathDB" id="TrichDB:TRFO_10723"/>
<keyword evidence="1" id="KW-1133">Transmembrane helix</keyword>
<dbReference type="RefSeq" id="XP_068348155.1">
    <property type="nucleotide sequence ID" value="XM_068495626.1"/>
</dbReference>
<proteinExistence type="predicted"/>
<feature type="transmembrane region" description="Helical" evidence="1">
    <location>
        <begin position="145"/>
        <end position="165"/>
    </location>
</feature>
<evidence type="ECO:0008006" key="4">
    <source>
        <dbReference type="Google" id="ProtNLM"/>
    </source>
</evidence>
<reference evidence="2" key="1">
    <citation type="submission" date="2016-10" db="EMBL/GenBank/DDBJ databases">
        <authorList>
            <person name="Benchimol M."/>
            <person name="Almeida L.G."/>
            <person name="Vasconcelos A.T."/>
            <person name="Perreira-Neves A."/>
            <person name="Rosa I.A."/>
            <person name="Tasca T."/>
            <person name="Bogo M.R."/>
            <person name="de Souza W."/>
        </authorList>
    </citation>
    <scope>NUCLEOTIDE SEQUENCE [LARGE SCALE GENOMIC DNA]</scope>
    <source>
        <strain evidence="2">K</strain>
    </source>
</reference>
<dbReference type="Proteomes" id="UP000179807">
    <property type="component" value="Unassembled WGS sequence"/>
</dbReference>
<feature type="transmembrane region" description="Helical" evidence="1">
    <location>
        <begin position="110"/>
        <end position="133"/>
    </location>
</feature>
<comment type="caution">
    <text evidence="2">The sequence shown here is derived from an EMBL/GenBank/DDBJ whole genome shotgun (WGS) entry which is preliminary data.</text>
</comment>
<keyword evidence="3" id="KW-1185">Reference proteome</keyword>